<accession>A0A0F9DLT1</accession>
<comment type="caution">
    <text evidence="2">The sequence shown here is derived from an EMBL/GenBank/DDBJ whole genome shotgun (WGS) entry which is preliminary data.</text>
</comment>
<dbReference type="InterPro" id="IPR009004">
    <property type="entry name" value="Transposase_Mu_C"/>
</dbReference>
<feature type="non-terminal residue" evidence="2">
    <location>
        <position position="1"/>
    </location>
</feature>
<gene>
    <name evidence="2" type="ORF">LCGC14_2473380</name>
</gene>
<dbReference type="EMBL" id="LAZR01038788">
    <property type="protein sequence ID" value="KKL18651.1"/>
    <property type="molecule type" value="Genomic_DNA"/>
</dbReference>
<protein>
    <recommendedName>
        <fullName evidence="1">Transposase-like Mu C-terminal domain-containing protein</fullName>
    </recommendedName>
</protein>
<name>A0A0F9DLT1_9ZZZZ</name>
<reference evidence="2" key="1">
    <citation type="journal article" date="2015" name="Nature">
        <title>Complex archaea that bridge the gap between prokaryotes and eukaryotes.</title>
        <authorList>
            <person name="Spang A."/>
            <person name="Saw J.H."/>
            <person name="Jorgensen S.L."/>
            <person name="Zaremba-Niedzwiedzka K."/>
            <person name="Martijn J."/>
            <person name="Lind A.E."/>
            <person name="van Eijk R."/>
            <person name="Schleper C."/>
            <person name="Guy L."/>
            <person name="Ettema T.J."/>
        </authorList>
    </citation>
    <scope>NUCLEOTIDE SEQUENCE</scope>
</reference>
<evidence type="ECO:0000259" key="1">
    <source>
        <dbReference type="Pfam" id="PF09299"/>
    </source>
</evidence>
<proteinExistence type="predicted"/>
<dbReference type="Pfam" id="PF09299">
    <property type="entry name" value="Mu-transpos_C"/>
    <property type="match status" value="1"/>
</dbReference>
<sequence>IKYSYQKEAELAGFKTLEELNTSFWAWAELEYNKKIHSSTGQAPDERFIEGLPENHRRIKDIEKFNAMFLWKETRKVSKYGKIKLYSNQYPVQAVAHGNKVQVRFDPFNLEEVYIYDLKNNFLEKTQPNKTVNIRVPNIPEESKKSPAKISRDSVNYLTRLREKYLESQKKSENMRFSKLFEEKEDNND</sequence>
<dbReference type="PANTHER" id="PTHR35004">
    <property type="entry name" value="TRANSPOSASE RV3428C-RELATED"/>
    <property type="match status" value="1"/>
</dbReference>
<dbReference type="AlphaFoldDB" id="A0A0F9DLT1"/>
<dbReference type="SUPFAM" id="SSF50610">
    <property type="entry name" value="mu transposase, C-terminal domain"/>
    <property type="match status" value="1"/>
</dbReference>
<dbReference type="PANTHER" id="PTHR35004:SF6">
    <property type="entry name" value="TRANSPOSASE"/>
    <property type="match status" value="1"/>
</dbReference>
<dbReference type="InterPro" id="IPR015378">
    <property type="entry name" value="Transposase-like_Mu_C"/>
</dbReference>
<feature type="domain" description="Transposase-like Mu C-terminal" evidence="1">
    <location>
        <begin position="68"/>
        <end position="123"/>
    </location>
</feature>
<organism evidence="2">
    <name type="scientific">marine sediment metagenome</name>
    <dbReference type="NCBI Taxonomy" id="412755"/>
    <lineage>
        <taxon>unclassified sequences</taxon>
        <taxon>metagenomes</taxon>
        <taxon>ecological metagenomes</taxon>
    </lineage>
</organism>
<dbReference type="Gene3D" id="2.30.30.130">
    <property type="entry name" value="Transposase, Mu, C-terminal"/>
    <property type="match status" value="1"/>
</dbReference>
<evidence type="ECO:0000313" key="2">
    <source>
        <dbReference type="EMBL" id="KKL18651.1"/>
    </source>
</evidence>